<protein>
    <submittedName>
        <fullName evidence="2">Uncharacterized protein</fullName>
    </submittedName>
</protein>
<dbReference type="AlphaFoldDB" id="A0A0Q9WNF0"/>
<dbReference type="Proteomes" id="UP000009192">
    <property type="component" value="Unassembled WGS sequence"/>
</dbReference>
<dbReference type="EMBL" id="CH933810">
    <property type="protein sequence ID" value="KRF94103.1"/>
    <property type="molecule type" value="Genomic_DNA"/>
</dbReference>
<dbReference type="InParanoid" id="A0A0Q9WNF0"/>
<proteinExistence type="predicted"/>
<feature type="region of interest" description="Disordered" evidence="1">
    <location>
        <begin position="1"/>
        <end position="27"/>
    </location>
</feature>
<organism evidence="2 3">
    <name type="scientific">Drosophila mojavensis</name>
    <name type="common">Fruit fly</name>
    <dbReference type="NCBI Taxonomy" id="7230"/>
    <lineage>
        <taxon>Eukaryota</taxon>
        <taxon>Metazoa</taxon>
        <taxon>Ecdysozoa</taxon>
        <taxon>Arthropoda</taxon>
        <taxon>Hexapoda</taxon>
        <taxon>Insecta</taxon>
        <taxon>Pterygota</taxon>
        <taxon>Neoptera</taxon>
        <taxon>Endopterygota</taxon>
        <taxon>Diptera</taxon>
        <taxon>Brachycera</taxon>
        <taxon>Muscomorpha</taxon>
        <taxon>Ephydroidea</taxon>
        <taxon>Drosophilidae</taxon>
        <taxon>Drosophila</taxon>
    </lineage>
</organism>
<evidence type="ECO:0000313" key="2">
    <source>
        <dbReference type="EMBL" id="KRF94103.1"/>
    </source>
</evidence>
<sequence>MAFFKNMLSGKVKRSTVAEEKPEDNETDTQIADIFEDGHKLTALENIGSSLTTLWSSCGLNVVSSSNSQDEKQCQTLQTK</sequence>
<accession>A0A0Q9WNF0</accession>
<name>A0A0Q9WNF0_DROMO</name>
<keyword evidence="3" id="KW-1185">Reference proteome</keyword>
<dbReference type="KEGG" id="dmo:Dmoj_GI27101"/>
<evidence type="ECO:0000313" key="3">
    <source>
        <dbReference type="Proteomes" id="UP000009192"/>
    </source>
</evidence>
<gene>
    <name evidence="2" type="primary">Dmoj\GI27101</name>
    <name evidence="2" type="ORF">Dmoj_GI27101</name>
</gene>
<evidence type="ECO:0000256" key="1">
    <source>
        <dbReference type="SAM" id="MobiDB-lite"/>
    </source>
</evidence>
<reference evidence="2 3" key="1">
    <citation type="journal article" date="2007" name="Nature">
        <title>Evolution of genes and genomes on the Drosophila phylogeny.</title>
        <authorList>
            <consortium name="Drosophila 12 Genomes Consortium"/>
            <person name="Clark A.G."/>
            <person name="Eisen M.B."/>
            <person name="Smith D.R."/>
            <person name="Bergman C.M."/>
            <person name="Oliver B."/>
            <person name="Markow T.A."/>
            <person name="Kaufman T.C."/>
            <person name="Kellis M."/>
            <person name="Gelbart W."/>
            <person name="Iyer V.N."/>
            <person name="Pollard D.A."/>
            <person name="Sackton T.B."/>
            <person name="Larracuente A.M."/>
            <person name="Singh N.D."/>
            <person name="Abad J.P."/>
            <person name="Abt D.N."/>
            <person name="Adryan B."/>
            <person name="Aguade M."/>
            <person name="Akashi H."/>
            <person name="Anderson W.W."/>
            <person name="Aquadro C.F."/>
            <person name="Ardell D.H."/>
            <person name="Arguello R."/>
            <person name="Artieri C.G."/>
            <person name="Barbash D.A."/>
            <person name="Barker D."/>
            <person name="Barsanti P."/>
            <person name="Batterham P."/>
            <person name="Batzoglou S."/>
            <person name="Begun D."/>
            <person name="Bhutkar A."/>
            <person name="Blanco E."/>
            <person name="Bosak S.A."/>
            <person name="Bradley R.K."/>
            <person name="Brand A.D."/>
            <person name="Brent M.R."/>
            <person name="Brooks A.N."/>
            <person name="Brown R.H."/>
            <person name="Butlin R.K."/>
            <person name="Caggese C."/>
            <person name="Calvi B.R."/>
            <person name="Bernardo de Carvalho A."/>
            <person name="Caspi A."/>
            <person name="Castrezana S."/>
            <person name="Celniker S.E."/>
            <person name="Chang J.L."/>
            <person name="Chapple C."/>
            <person name="Chatterji S."/>
            <person name="Chinwalla A."/>
            <person name="Civetta A."/>
            <person name="Clifton S.W."/>
            <person name="Comeron J.M."/>
            <person name="Costello J.C."/>
            <person name="Coyne J.A."/>
            <person name="Daub J."/>
            <person name="David R.G."/>
            <person name="Delcher A.L."/>
            <person name="Delehaunty K."/>
            <person name="Do C.B."/>
            <person name="Ebling H."/>
            <person name="Edwards K."/>
            <person name="Eickbush T."/>
            <person name="Evans J.D."/>
            <person name="Filipski A."/>
            <person name="Findeiss S."/>
            <person name="Freyhult E."/>
            <person name="Fulton L."/>
            <person name="Fulton R."/>
            <person name="Garcia A.C."/>
            <person name="Gardiner A."/>
            <person name="Garfield D.A."/>
            <person name="Garvin B.E."/>
            <person name="Gibson G."/>
            <person name="Gilbert D."/>
            <person name="Gnerre S."/>
            <person name="Godfrey J."/>
            <person name="Good R."/>
            <person name="Gotea V."/>
            <person name="Gravely B."/>
            <person name="Greenberg A.J."/>
            <person name="Griffiths-Jones S."/>
            <person name="Gross S."/>
            <person name="Guigo R."/>
            <person name="Gustafson E.A."/>
            <person name="Haerty W."/>
            <person name="Hahn M.W."/>
            <person name="Halligan D.L."/>
            <person name="Halpern A.L."/>
            <person name="Halter G.M."/>
            <person name="Han M.V."/>
            <person name="Heger A."/>
            <person name="Hillier L."/>
            <person name="Hinrichs A.S."/>
            <person name="Holmes I."/>
            <person name="Hoskins R.A."/>
            <person name="Hubisz M.J."/>
            <person name="Hultmark D."/>
            <person name="Huntley M.A."/>
            <person name="Jaffe D.B."/>
            <person name="Jagadeeshan S."/>
            <person name="Jeck W.R."/>
            <person name="Johnson J."/>
            <person name="Jones C.D."/>
            <person name="Jordan W.C."/>
            <person name="Karpen G.H."/>
            <person name="Kataoka E."/>
            <person name="Keightley P.D."/>
            <person name="Kheradpour P."/>
            <person name="Kirkness E.F."/>
            <person name="Koerich L.B."/>
            <person name="Kristiansen K."/>
            <person name="Kudrna D."/>
            <person name="Kulathinal R.J."/>
            <person name="Kumar S."/>
            <person name="Kwok R."/>
            <person name="Lander E."/>
            <person name="Langley C.H."/>
            <person name="Lapoint R."/>
            <person name="Lazzaro B.P."/>
            <person name="Lee S.J."/>
            <person name="Levesque L."/>
            <person name="Li R."/>
            <person name="Lin C.F."/>
            <person name="Lin M.F."/>
            <person name="Lindblad-Toh K."/>
            <person name="Llopart A."/>
            <person name="Long M."/>
            <person name="Low L."/>
            <person name="Lozovsky E."/>
            <person name="Lu J."/>
            <person name="Luo M."/>
            <person name="Machado C.A."/>
            <person name="Makalowski W."/>
            <person name="Marzo M."/>
            <person name="Matsuda M."/>
            <person name="Matzkin L."/>
            <person name="McAllister B."/>
            <person name="McBride C.S."/>
            <person name="McKernan B."/>
            <person name="McKernan K."/>
            <person name="Mendez-Lago M."/>
            <person name="Minx P."/>
            <person name="Mollenhauer M.U."/>
            <person name="Montooth K."/>
            <person name="Mount S.M."/>
            <person name="Mu X."/>
            <person name="Myers E."/>
            <person name="Negre B."/>
            <person name="Newfeld S."/>
            <person name="Nielsen R."/>
            <person name="Noor M.A."/>
            <person name="O'Grady P."/>
            <person name="Pachter L."/>
            <person name="Papaceit M."/>
            <person name="Parisi M.J."/>
            <person name="Parisi M."/>
            <person name="Parts L."/>
            <person name="Pedersen J.S."/>
            <person name="Pesole G."/>
            <person name="Phillippy A.M."/>
            <person name="Ponting C.P."/>
            <person name="Pop M."/>
            <person name="Porcelli D."/>
            <person name="Powell J.R."/>
            <person name="Prohaska S."/>
            <person name="Pruitt K."/>
            <person name="Puig M."/>
            <person name="Quesneville H."/>
            <person name="Ram K.R."/>
            <person name="Rand D."/>
            <person name="Rasmussen M.D."/>
            <person name="Reed L.K."/>
            <person name="Reenan R."/>
            <person name="Reily A."/>
            <person name="Remington K.A."/>
            <person name="Rieger T.T."/>
            <person name="Ritchie M.G."/>
            <person name="Robin C."/>
            <person name="Rogers Y.H."/>
            <person name="Rohde C."/>
            <person name="Rozas J."/>
            <person name="Rubenfield M.J."/>
            <person name="Ruiz A."/>
            <person name="Russo S."/>
            <person name="Salzberg S.L."/>
            <person name="Sanchez-Gracia A."/>
            <person name="Saranga D.J."/>
            <person name="Sato H."/>
            <person name="Schaeffer S.W."/>
            <person name="Schatz M.C."/>
            <person name="Schlenke T."/>
            <person name="Schwartz R."/>
            <person name="Segarra C."/>
            <person name="Singh R.S."/>
            <person name="Sirot L."/>
            <person name="Sirota M."/>
            <person name="Sisneros N.B."/>
            <person name="Smith C.D."/>
            <person name="Smith T.F."/>
            <person name="Spieth J."/>
            <person name="Stage D.E."/>
            <person name="Stark A."/>
            <person name="Stephan W."/>
            <person name="Strausberg R.L."/>
            <person name="Strempel S."/>
            <person name="Sturgill D."/>
            <person name="Sutton G."/>
            <person name="Sutton G.G."/>
            <person name="Tao W."/>
            <person name="Teichmann S."/>
            <person name="Tobari Y.N."/>
            <person name="Tomimura Y."/>
            <person name="Tsolas J.M."/>
            <person name="Valente V.L."/>
            <person name="Venter E."/>
            <person name="Venter J.C."/>
            <person name="Vicario S."/>
            <person name="Vieira F.G."/>
            <person name="Vilella A.J."/>
            <person name="Villasante A."/>
            <person name="Walenz B."/>
            <person name="Wang J."/>
            <person name="Wasserman M."/>
            <person name="Watts T."/>
            <person name="Wilson D."/>
            <person name="Wilson R.K."/>
            <person name="Wing R.A."/>
            <person name="Wolfner M.F."/>
            <person name="Wong A."/>
            <person name="Wong G.K."/>
            <person name="Wu C.I."/>
            <person name="Wu G."/>
            <person name="Yamamoto D."/>
            <person name="Yang H.P."/>
            <person name="Yang S.P."/>
            <person name="Yorke J.A."/>
            <person name="Yoshida K."/>
            <person name="Zdobnov E."/>
            <person name="Zhang P."/>
            <person name="Zhang Y."/>
            <person name="Zimin A.V."/>
            <person name="Baldwin J."/>
            <person name="Abdouelleil A."/>
            <person name="Abdulkadir J."/>
            <person name="Abebe A."/>
            <person name="Abera B."/>
            <person name="Abreu J."/>
            <person name="Acer S.C."/>
            <person name="Aftuck L."/>
            <person name="Alexander A."/>
            <person name="An P."/>
            <person name="Anderson E."/>
            <person name="Anderson S."/>
            <person name="Arachi H."/>
            <person name="Azer M."/>
            <person name="Bachantsang P."/>
            <person name="Barry A."/>
            <person name="Bayul T."/>
            <person name="Berlin A."/>
            <person name="Bessette D."/>
            <person name="Bloom T."/>
            <person name="Blye J."/>
            <person name="Boguslavskiy L."/>
            <person name="Bonnet C."/>
            <person name="Boukhgalter B."/>
            <person name="Bourzgui I."/>
            <person name="Brown A."/>
            <person name="Cahill P."/>
            <person name="Channer S."/>
            <person name="Cheshatsang Y."/>
            <person name="Chuda L."/>
            <person name="Citroen M."/>
            <person name="Collymore A."/>
            <person name="Cooke P."/>
            <person name="Costello M."/>
            <person name="D'Aco K."/>
            <person name="Daza R."/>
            <person name="De Haan G."/>
            <person name="DeGray S."/>
            <person name="DeMaso C."/>
            <person name="Dhargay N."/>
            <person name="Dooley K."/>
            <person name="Dooley E."/>
            <person name="Doricent M."/>
            <person name="Dorje P."/>
            <person name="Dorjee K."/>
            <person name="Dupes A."/>
            <person name="Elong R."/>
            <person name="Falk J."/>
            <person name="Farina A."/>
            <person name="Faro S."/>
            <person name="Ferguson D."/>
            <person name="Fisher S."/>
            <person name="Foley C.D."/>
            <person name="Franke A."/>
            <person name="Friedrich D."/>
            <person name="Gadbois L."/>
            <person name="Gearin G."/>
            <person name="Gearin C.R."/>
            <person name="Giannoukos G."/>
            <person name="Goode T."/>
            <person name="Graham J."/>
            <person name="Grandbois E."/>
            <person name="Grewal S."/>
            <person name="Gyaltsen K."/>
            <person name="Hafez N."/>
            <person name="Hagos B."/>
            <person name="Hall J."/>
            <person name="Henson C."/>
            <person name="Hollinger A."/>
            <person name="Honan T."/>
            <person name="Huard M.D."/>
            <person name="Hughes L."/>
            <person name="Hurhula B."/>
            <person name="Husby M.E."/>
            <person name="Kamat A."/>
            <person name="Kanga B."/>
            <person name="Kashin S."/>
            <person name="Khazanovich D."/>
            <person name="Kisner P."/>
            <person name="Lance K."/>
            <person name="Lara M."/>
            <person name="Lee W."/>
            <person name="Lennon N."/>
            <person name="Letendre F."/>
            <person name="LeVine R."/>
            <person name="Lipovsky A."/>
            <person name="Liu X."/>
            <person name="Liu J."/>
            <person name="Liu S."/>
            <person name="Lokyitsang T."/>
            <person name="Lokyitsang Y."/>
            <person name="Lubonja R."/>
            <person name="Lui A."/>
            <person name="MacDonald P."/>
            <person name="Magnisalis V."/>
            <person name="Maru K."/>
            <person name="Matthews C."/>
            <person name="McCusker W."/>
            <person name="McDonough S."/>
            <person name="Mehta T."/>
            <person name="Meldrim J."/>
            <person name="Meneus L."/>
            <person name="Mihai O."/>
            <person name="Mihalev A."/>
            <person name="Mihova T."/>
            <person name="Mittelman R."/>
            <person name="Mlenga V."/>
            <person name="Montmayeur A."/>
            <person name="Mulrain L."/>
            <person name="Navidi A."/>
            <person name="Naylor J."/>
            <person name="Negash T."/>
            <person name="Nguyen T."/>
            <person name="Nguyen N."/>
            <person name="Nicol R."/>
            <person name="Norbu C."/>
            <person name="Norbu N."/>
            <person name="Novod N."/>
            <person name="O'Neill B."/>
            <person name="Osman S."/>
            <person name="Markiewicz E."/>
            <person name="Oyono O.L."/>
            <person name="Patti C."/>
            <person name="Phunkhang P."/>
            <person name="Pierre F."/>
            <person name="Priest M."/>
            <person name="Raghuraman S."/>
            <person name="Rege F."/>
            <person name="Reyes R."/>
            <person name="Rise C."/>
            <person name="Rogov P."/>
            <person name="Ross K."/>
            <person name="Ryan E."/>
            <person name="Settipalli S."/>
            <person name="Shea T."/>
            <person name="Sherpa N."/>
            <person name="Shi L."/>
            <person name="Shih D."/>
            <person name="Sparrow T."/>
            <person name="Spaulding J."/>
            <person name="Stalker J."/>
            <person name="Stange-Thomann N."/>
            <person name="Stavropoulos S."/>
            <person name="Stone C."/>
            <person name="Strader C."/>
            <person name="Tesfaye S."/>
            <person name="Thomson T."/>
            <person name="Thoulutsang Y."/>
            <person name="Thoulutsang D."/>
            <person name="Topham K."/>
            <person name="Topping I."/>
            <person name="Tsamla T."/>
            <person name="Vassiliev H."/>
            <person name="Vo A."/>
            <person name="Wangchuk T."/>
            <person name="Wangdi T."/>
            <person name="Weiand M."/>
            <person name="Wilkinson J."/>
            <person name="Wilson A."/>
            <person name="Yadav S."/>
            <person name="Young G."/>
            <person name="Yu Q."/>
            <person name="Zembek L."/>
            <person name="Zhong D."/>
            <person name="Zimmer A."/>
            <person name="Zwirko Z."/>
            <person name="Jaffe D.B."/>
            <person name="Alvarez P."/>
            <person name="Brockman W."/>
            <person name="Butler J."/>
            <person name="Chin C."/>
            <person name="Gnerre S."/>
            <person name="Grabherr M."/>
            <person name="Kleber M."/>
            <person name="Mauceli E."/>
            <person name="MacCallum I."/>
        </authorList>
    </citation>
    <scope>NUCLEOTIDE SEQUENCE [LARGE SCALE GENOMIC DNA]</scope>
    <source>
        <strain evidence="3">Tucson 15081-1352.22</strain>
    </source>
</reference>